<dbReference type="Pfam" id="PF10675">
    <property type="entry name" value="DUF2489"/>
    <property type="match status" value="1"/>
</dbReference>
<protein>
    <submittedName>
        <fullName evidence="3">Periplasmic/membrane protein associated with DUF414</fullName>
    </submittedName>
</protein>
<feature type="domain" description="DUF2489" evidence="2">
    <location>
        <begin position="16"/>
        <end position="149"/>
    </location>
</feature>
<reference evidence="3" key="1">
    <citation type="submission" date="2015-10" db="EMBL/GenBank/DDBJ databases">
        <authorList>
            <person name="Gilbert D.G."/>
        </authorList>
    </citation>
    <scope>NUCLEOTIDE SEQUENCE</scope>
</reference>
<keyword evidence="1" id="KW-0812">Transmembrane</keyword>
<keyword evidence="1" id="KW-1133">Transmembrane helix</keyword>
<evidence type="ECO:0000256" key="1">
    <source>
        <dbReference type="SAM" id="Phobius"/>
    </source>
</evidence>
<accession>A0A161K4V9</accession>
<name>A0A161K4V9_9ZZZZ</name>
<dbReference type="EMBL" id="CZQC01000071">
    <property type="protein sequence ID" value="CUS42846.1"/>
    <property type="molecule type" value="Genomic_DNA"/>
</dbReference>
<proteinExistence type="predicted"/>
<evidence type="ECO:0000259" key="2">
    <source>
        <dbReference type="Pfam" id="PF10675"/>
    </source>
</evidence>
<evidence type="ECO:0000313" key="3">
    <source>
        <dbReference type="EMBL" id="CUS42846.1"/>
    </source>
</evidence>
<dbReference type="InterPro" id="IPR019617">
    <property type="entry name" value="DUF2489"/>
</dbReference>
<feature type="transmembrane region" description="Helical" evidence="1">
    <location>
        <begin position="6"/>
        <end position="24"/>
    </location>
</feature>
<organism evidence="3">
    <name type="scientific">hydrothermal vent metagenome</name>
    <dbReference type="NCBI Taxonomy" id="652676"/>
    <lineage>
        <taxon>unclassified sequences</taxon>
        <taxon>metagenomes</taxon>
        <taxon>ecological metagenomes</taxon>
    </lineage>
</organism>
<dbReference type="AlphaFoldDB" id="A0A161K4V9"/>
<sequence length="161" mass="18756">MTTTTLVFLVLAVTIIAGLSLYAWRLTRQVSAMKQAQQDEEAAGELHLRQHQEELVGDIRFIARAVIAGQCEITEGVLRTHYLLHGLDAEVWAREELHMIRNHYDATRDMPILQAYKELPRKEQFALDSRRLRLEEQHKAAIEREFRWLSSYSFPQVTLLQ</sequence>
<gene>
    <name evidence="3" type="ORF">MGWOODY_Tha2922</name>
</gene>
<keyword evidence="1" id="KW-0472">Membrane</keyword>